<gene>
    <name evidence="1" type="ORF">JMJ77_006770</name>
</gene>
<proteinExistence type="predicted"/>
<sequence length="59" mass="6570">GIAPRGTFAPTLRHQEPANSDFSAQNELASLFELFYDCFRLWYPTGCMSNGSMSDNLPP</sequence>
<name>A0A9P7RJS1_9PEZI</name>
<protein>
    <submittedName>
        <fullName evidence="1">Uncharacterized protein</fullName>
    </submittedName>
</protein>
<comment type="caution">
    <text evidence="1">The sequence shown here is derived from an EMBL/GenBank/DDBJ whole genome shotgun (WGS) entry which is preliminary data.</text>
</comment>
<feature type="non-terminal residue" evidence="1">
    <location>
        <position position="1"/>
    </location>
</feature>
<organism evidence="1 2">
    <name type="scientific">Colletotrichum scovillei</name>
    <dbReference type="NCBI Taxonomy" id="1209932"/>
    <lineage>
        <taxon>Eukaryota</taxon>
        <taxon>Fungi</taxon>
        <taxon>Dikarya</taxon>
        <taxon>Ascomycota</taxon>
        <taxon>Pezizomycotina</taxon>
        <taxon>Sordariomycetes</taxon>
        <taxon>Hypocreomycetidae</taxon>
        <taxon>Glomerellales</taxon>
        <taxon>Glomerellaceae</taxon>
        <taxon>Colletotrichum</taxon>
        <taxon>Colletotrichum acutatum species complex</taxon>
    </lineage>
</organism>
<dbReference type="AlphaFoldDB" id="A0A9P7RJS1"/>
<reference evidence="1" key="1">
    <citation type="submission" date="2021-05" db="EMBL/GenBank/DDBJ databases">
        <title>Comparative genomics of three Colletotrichum scovillei strains and genetic complementation revealed genes involved fungal growth and virulence on chili pepper.</title>
        <authorList>
            <person name="Hsieh D.-K."/>
            <person name="Chuang S.-C."/>
            <person name="Chen C.-Y."/>
            <person name="Chao Y.-T."/>
            <person name="Lu M.-Y.J."/>
            <person name="Lee M.-H."/>
            <person name="Shih M.-C."/>
        </authorList>
    </citation>
    <scope>NUCLEOTIDE SEQUENCE</scope>
    <source>
        <strain evidence="1">Coll-153</strain>
    </source>
</reference>
<evidence type="ECO:0000313" key="1">
    <source>
        <dbReference type="EMBL" id="KAG7059407.1"/>
    </source>
</evidence>
<keyword evidence="2" id="KW-1185">Reference proteome</keyword>
<evidence type="ECO:0000313" key="2">
    <source>
        <dbReference type="Proteomes" id="UP000699042"/>
    </source>
</evidence>
<dbReference type="Proteomes" id="UP000699042">
    <property type="component" value="Unassembled WGS sequence"/>
</dbReference>
<dbReference type="EMBL" id="JAESDN010000001">
    <property type="protein sequence ID" value="KAG7059407.1"/>
    <property type="molecule type" value="Genomic_DNA"/>
</dbReference>
<accession>A0A9P7RJS1</accession>